<sequence length="251" mass="29737">MQGVEHEYAWHSTRSVIFGHFGYLVKWDVWEVLGSDSLPKQGGDKADKDEIHKEEPQAKQNIIDQHEEKLKIDVQKGEKLVRKKRDRELDNPLHLCKEEELSKGEKLEKVTIETQKMIEKAPLSDYDVNHMLFSFYVKYRKPQFLTWSLKKIVAIKVYASIATENFINVKFKGFRGASRFEDEFTLADLPCMNHFDWFSLFLIVSKDEQKYEPIVAYPKWMLVCYIHEITKMDVEITYVLRKMLILKPEEE</sequence>
<gene>
    <name evidence="1" type="ORF">LSALG_LOCUS13323</name>
</gene>
<name>A0AA36DUS8_LACSI</name>
<reference evidence="1" key="1">
    <citation type="submission" date="2023-04" db="EMBL/GenBank/DDBJ databases">
        <authorList>
            <person name="Vijverberg K."/>
            <person name="Xiong W."/>
            <person name="Schranz E."/>
        </authorList>
    </citation>
    <scope>NUCLEOTIDE SEQUENCE</scope>
</reference>
<dbReference type="Proteomes" id="UP001177003">
    <property type="component" value="Chromosome 2"/>
</dbReference>
<accession>A0AA36DUS8</accession>
<organism evidence="1 2">
    <name type="scientific">Lactuca saligna</name>
    <name type="common">Willowleaf lettuce</name>
    <dbReference type="NCBI Taxonomy" id="75948"/>
    <lineage>
        <taxon>Eukaryota</taxon>
        <taxon>Viridiplantae</taxon>
        <taxon>Streptophyta</taxon>
        <taxon>Embryophyta</taxon>
        <taxon>Tracheophyta</taxon>
        <taxon>Spermatophyta</taxon>
        <taxon>Magnoliopsida</taxon>
        <taxon>eudicotyledons</taxon>
        <taxon>Gunneridae</taxon>
        <taxon>Pentapetalae</taxon>
        <taxon>asterids</taxon>
        <taxon>campanulids</taxon>
        <taxon>Asterales</taxon>
        <taxon>Asteraceae</taxon>
        <taxon>Cichorioideae</taxon>
        <taxon>Cichorieae</taxon>
        <taxon>Lactucinae</taxon>
        <taxon>Lactuca</taxon>
    </lineage>
</organism>
<evidence type="ECO:0000313" key="2">
    <source>
        <dbReference type="Proteomes" id="UP001177003"/>
    </source>
</evidence>
<proteinExistence type="predicted"/>
<keyword evidence="2" id="KW-1185">Reference proteome</keyword>
<protein>
    <submittedName>
        <fullName evidence="1">Uncharacterized protein</fullName>
    </submittedName>
</protein>
<dbReference type="EMBL" id="OX465078">
    <property type="protein sequence ID" value="CAI9273159.1"/>
    <property type="molecule type" value="Genomic_DNA"/>
</dbReference>
<evidence type="ECO:0000313" key="1">
    <source>
        <dbReference type="EMBL" id="CAI9273159.1"/>
    </source>
</evidence>
<dbReference type="AlphaFoldDB" id="A0AA36DUS8"/>